<protein>
    <submittedName>
        <fullName evidence="1">Uncharacterized protein</fullName>
    </submittedName>
</protein>
<evidence type="ECO:0000313" key="1">
    <source>
        <dbReference type="EMBL" id="CAK1550890.1"/>
    </source>
</evidence>
<proteinExistence type="predicted"/>
<dbReference type="EMBL" id="CAVLEF010000100">
    <property type="protein sequence ID" value="CAK1550890.1"/>
    <property type="molecule type" value="Genomic_DNA"/>
</dbReference>
<comment type="caution">
    <text evidence="1">The sequence shown here is derived from an EMBL/GenBank/DDBJ whole genome shotgun (WGS) entry which is preliminary data.</text>
</comment>
<keyword evidence="2" id="KW-1185">Reference proteome</keyword>
<reference evidence="1 2" key="1">
    <citation type="submission" date="2023-11" db="EMBL/GenBank/DDBJ databases">
        <authorList>
            <person name="Okamura Y."/>
        </authorList>
    </citation>
    <scope>NUCLEOTIDE SEQUENCE [LARGE SCALE GENOMIC DNA]</scope>
</reference>
<accession>A0AAV1JQH9</accession>
<sequence>MTDIAISVDPPRGLGTSLFWSSESCNSRCRVIAGTCRKIYTRCILNQTAPILALAYSLHQLKILSHFIWDALVYRSSSKKLPTIINLCRLAHTLESLDAMLLVRQQGAQF</sequence>
<name>A0AAV1JQH9_9NEOP</name>
<evidence type="ECO:0000313" key="2">
    <source>
        <dbReference type="Proteomes" id="UP001497472"/>
    </source>
</evidence>
<dbReference type="Proteomes" id="UP001497472">
    <property type="component" value="Unassembled WGS sequence"/>
</dbReference>
<organism evidence="1 2">
    <name type="scientific">Leptosia nina</name>
    <dbReference type="NCBI Taxonomy" id="320188"/>
    <lineage>
        <taxon>Eukaryota</taxon>
        <taxon>Metazoa</taxon>
        <taxon>Ecdysozoa</taxon>
        <taxon>Arthropoda</taxon>
        <taxon>Hexapoda</taxon>
        <taxon>Insecta</taxon>
        <taxon>Pterygota</taxon>
        <taxon>Neoptera</taxon>
        <taxon>Endopterygota</taxon>
        <taxon>Lepidoptera</taxon>
        <taxon>Glossata</taxon>
        <taxon>Ditrysia</taxon>
        <taxon>Papilionoidea</taxon>
        <taxon>Pieridae</taxon>
        <taxon>Pierinae</taxon>
        <taxon>Leptosia</taxon>
    </lineage>
</organism>
<dbReference type="AlphaFoldDB" id="A0AAV1JQH9"/>
<gene>
    <name evidence="1" type="ORF">LNINA_LOCUS10082</name>
</gene>